<dbReference type="Pfam" id="PF14416">
    <property type="entry name" value="PMR5N"/>
    <property type="match status" value="1"/>
</dbReference>
<dbReference type="OrthoDB" id="630188at2759"/>
<evidence type="ECO:0000256" key="3">
    <source>
        <dbReference type="ARBA" id="ARBA00022692"/>
    </source>
</evidence>
<dbReference type="Pfam" id="PF13839">
    <property type="entry name" value="PC-Esterase"/>
    <property type="match status" value="1"/>
</dbReference>
<proteinExistence type="inferred from homology"/>
<reference evidence="10" key="1">
    <citation type="submission" date="2022-05" db="EMBL/GenBank/DDBJ databases">
        <title>The Musa troglodytarum L. genome provides insights into the mechanism of non-climacteric behaviour and enrichment of carotenoids.</title>
        <authorList>
            <person name="Wang J."/>
        </authorList>
    </citation>
    <scope>NUCLEOTIDE SEQUENCE</scope>
    <source>
        <tissue evidence="10">Leaf</tissue>
    </source>
</reference>
<keyword evidence="11" id="KW-1185">Reference proteome</keyword>
<evidence type="ECO:0000313" key="10">
    <source>
        <dbReference type="EMBL" id="URE09964.1"/>
    </source>
</evidence>
<evidence type="ECO:0000256" key="1">
    <source>
        <dbReference type="ARBA" id="ARBA00004323"/>
    </source>
</evidence>
<evidence type="ECO:0000259" key="8">
    <source>
        <dbReference type="Pfam" id="PF13839"/>
    </source>
</evidence>
<dbReference type="EMBL" id="CP097508">
    <property type="protein sequence ID" value="URE09964.1"/>
    <property type="molecule type" value="Genomic_DNA"/>
</dbReference>
<dbReference type="GO" id="GO:0000139">
    <property type="term" value="C:Golgi membrane"/>
    <property type="evidence" value="ECO:0007669"/>
    <property type="project" value="UniProtKB-SubCell"/>
</dbReference>
<dbReference type="PANTHER" id="PTHR32285">
    <property type="entry name" value="PROTEIN TRICHOME BIREFRINGENCE-LIKE 9-RELATED"/>
    <property type="match status" value="1"/>
</dbReference>
<comment type="subcellular location">
    <subcellularLocation>
        <location evidence="1">Golgi apparatus membrane</location>
        <topology evidence="1">Single-pass type II membrane protein</topology>
    </subcellularLocation>
</comment>
<evidence type="ECO:0000259" key="9">
    <source>
        <dbReference type="Pfam" id="PF14416"/>
    </source>
</evidence>
<keyword evidence="4" id="KW-0735">Signal-anchor</keyword>
<evidence type="ECO:0000256" key="6">
    <source>
        <dbReference type="ARBA" id="ARBA00023034"/>
    </source>
</evidence>
<keyword evidence="7" id="KW-0472">Membrane</keyword>
<dbReference type="InterPro" id="IPR029962">
    <property type="entry name" value="TBL"/>
</dbReference>
<sequence length="443" mass="50957">MVEALVTRLVPDATRWAPIWRSSLPSATTATNSWPWLFVSGLLLGASFTLFYYFNEYSAVSRTLSAAVDSGSSTSVHAGEGKPHRVVVDLSGKCDLLNGEWIPNPFAAAYTNSCRFIANTQNCITNGRSNTSYTNWRWKPQDCDVPLFDPDKFLSAMRNKVWALVGDSIFRNFAESFICILSKPEEPVEVYHDERYEFKVWRFPSYNFTVSLIWSRFVSKAEMYNHDISEMHSVFLLHTDVLDAKWADQYSTFDYVVVGGGGHWYLRNSTFFYLEKNTIVSCHYCDTRSFPEMGVDAVYRKMLNSVFRFVAGSAHKPVVIFATWSPDHYENGEWNTRGTCNRATPYRRGEYDGKEVGRAMRRIELEEFERAALLGQGSARLKLFDIYRLMVLRPDAQPDRYWGGAQQVGRRKRQWPVYDCLHWCLPGAVDAWSDLIMELVLNE</sequence>
<evidence type="ECO:0000256" key="7">
    <source>
        <dbReference type="ARBA" id="ARBA00023136"/>
    </source>
</evidence>
<evidence type="ECO:0000256" key="2">
    <source>
        <dbReference type="ARBA" id="ARBA00007727"/>
    </source>
</evidence>
<dbReference type="InterPro" id="IPR025846">
    <property type="entry name" value="TBL_N"/>
</dbReference>
<keyword evidence="5" id="KW-1133">Transmembrane helix</keyword>
<dbReference type="GO" id="GO:1990538">
    <property type="term" value="F:xylan O-acetyltransferase activity"/>
    <property type="evidence" value="ECO:0007669"/>
    <property type="project" value="UniProtKB-ARBA"/>
</dbReference>
<feature type="domain" description="Trichome birefringence-like C-terminal" evidence="8">
    <location>
        <begin position="145"/>
        <end position="438"/>
    </location>
</feature>
<dbReference type="Proteomes" id="UP001055439">
    <property type="component" value="Chromosome 6"/>
</dbReference>
<keyword evidence="6" id="KW-0333">Golgi apparatus</keyword>
<accession>A0A9E7KAB3</accession>
<dbReference type="InterPro" id="IPR026057">
    <property type="entry name" value="TBL_C"/>
</dbReference>
<keyword evidence="3" id="KW-0812">Transmembrane</keyword>
<name>A0A9E7KAB3_9LILI</name>
<evidence type="ECO:0000256" key="5">
    <source>
        <dbReference type="ARBA" id="ARBA00022989"/>
    </source>
</evidence>
<evidence type="ECO:0008006" key="12">
    <source>
        <dbReference type="Google" id="ProtNLM"/>
    </source>
</evidence>
<comment type="similarity">
    <text evidence="2">Belongs to the PC-esterase family. TBL subfamily.</text>
</comment>
<dbReference type="AlphaFoldDB" id="A0A9E7KAB3"/>
<evidence type="ECO:0000313" key="11">
    <source>
        <dbReference type="Proteomes" id="UP001055439"/>
    </source>
</evidence>
<gene>
    <name evidence="10" type="ORF">MUK42_22434</name>
</gene>
<organism evidence="10 11">
    <name type="scientific">Musa troglodytarum</name>
    <name type="common">fe'i banana</name>
    <dbReference type="NCBI Taxonomy" id="320322"/>
    <lineage>
        <taxon>Eukaryota</taxon>
        <taxon>Viridiplantae</taxon>
        <taxon>Streptophyta</taxon>
        <taxon>Embryophyta</taxon>
        <taxon>Tracheophyta</taxon>
        <taxon>Spermatophyta</taxon>
        <taxon>Magnoliopsida</taxon>
        <taxon>Liliopsida</taxon>
        <taxon>Zingiberales</taxon>
        <taxon>Musaceae</taxon>
        <taxon>Musa</taxon>
    </lineage>
</organism>
<protein>
    <recommendedName>
        <fullName evidence="12">Trichome birefringence-like N-terminal domain-containing protein</fullName>
    </recommendedName>
</protein>
<feature type="domain" description="Trichome birefringence-like N-terminal" evidence="9">
    <location>
        <begin position="93"/>
        <end position="144"/>
    </location>
</feature>
<dbReference type="PANTHER" id="PTHR32285:SF324">
    <property type="entry name" value="PROTEIN TRICHOME BIREFRINGENCE-LIKE 25"/>
    <property type="match status" value="1"/>
</dbReference>
<evidence type="ECO:0000256" key="4">
    <source>
        <dbReference type="ARBA" id="ARBA00022968"/>
    </source>
</evidence>